<accession>A0ABR1LDL3</accession>
<evidence type="ECO:0000256" key="1">
    <source>
        <dbReference type="SAM" id="MobiDB-lite"/>
    </source>
</evidence>
<gene>
    <name evidence="2" type="ORF">J3D65DRAFT_670591</name>
</gene>
<feature type="compositionally biased region" description="Basic and acidic residues" evidence="1">
    <location>
        <begin position="183"/>
        <end position="216"/>
    </location>
</feature>
<feature type="compositionally biased region" description="Basic and acidic residues" evidence="1">
    <location>
        <begin position="226"/>
        <end position="239"/>
    </location>
</feature>
<feature type="compositionally biased region" description="Low complexity" evidence="1">
    <location>
        <begin position="50"/>
        <end position="92"/>
    </location>
</feature>
<dbReference type="RefSeq" id="XP_066651615.1">
    <property type="nucleotide sequence ID" value="XM_066803301.1"/>
</dbReference>
<feature type="compositionally biased region" description="Pro residues" evidence="1">
    <location>
        <begin position="145"/>
        <end position="167"/>
    </location>
</feature>
<protein>
    <submittedName>
        <fullName evidence="2">Uncharacterized protein</fullName>
    </submittedName>
</protein>
<dbReference type="EMBL" id="JBBPEH010000011">
    <property type="protein sequence ID" value="KAK7531945.1"/>
    <property type="molecule type" value="Genomic_DNA"/>
</dbReference>
<reference evidence="2 3" key="1">
    <citation type="submission" date="2024-04" db="EMBL/GenBank/DDBJ databases">
        <title>Phyllosticta paracitricarpa is synonymous to the EU quarantine fungus P. citricarpa based on phylogenomic analyses.</title>
        <authorList>
            <consortium name="Lawrence Berkeley National Laboratory"/>
            <person name="Van ingen-buijs V.A."/>
            <person name="Van westerhoven A.C."/>
            <person name="Haridas S."/>
            <person name="Skiadas P."/>
            <person name="Martin F."/>
            <person name="Groenewald J.Z."/>
            <person name="Crous P.W."/>
            <person name="Seidl M.F."/>
        </authorList>
    </citation>
    <scope>NUCLEOTIDE SEQUENCE [LARGE SCALE GENOMIC DNA]</scope>
    <source>
        <strain evidence="2 3">CPC 17464</strain>
    </source>
</reference>
<sequence>MAGRHPFRSNSRASRPSPSTPARKVSRDRANSALSQDANENSDRLGQWLETTPTPAPEETSNSIPAVSPGPAVPAAPVANTATDSCSSTTTAVDVESDAASRFSQCSTLVNSSADAQEQVGPDVTVNVAVTYNISASLAASIMRPLPPLPGEAPAPPTPNRTPPPPPPDRRGEMTLAQATQERSQRELRRETETRPSSRGRHNEVERAGGRWEGARRRLSRLMHTVRGEGRQRREEQRQAELRELERRAVERRLKELGLADEEVMRLEERERRRRREREEQLRRGG</sequence>
<comment type="caution">
    <text evidence="2">The sequence shown here is derived from an EMBL/GenBank/DDBJ whole genome shotgun (WGS) entry which is preliminary data.</text>
</comment>
<evidence type="ECO:0000313" key="2">
    <source>
        <dbReference type="EMBL" id="KAK7531945.1"/>
    </source>
</evidence>
<feature type="region of interest" description="Disordered" evidence="1">
    <location>
        <begin position="1"/>
        <end position="98"/>
    </location>
</feature>
<keyword evidence="3" id="KW-1185">Reference proteome</keyword>
<evidence type="ECO:0000313" key="3">
    <source>
        <dbReference type="Proteomes" id="UP001360953"/>
    </source>
</evidence>
<organism evidence="2 3">
    <name type="scientific">Phyllosticta citribraziliensis</name>
    <dbReference type="NCBI Taxonomy" id="989973"/>
    <lineage>
        <taxon>Eukaryota</taxon>
        <taxon>Fungi</taxon>
        <taxon>Dikarya</taxon>
        <taxon>Ascomycota</taxon>
        <taxon>Pezizomycotina</taxon>
        <taxon>Dothideomycetes</taxon>
        <taxon>Dothideomycetes incertae sedis</taxon>
        <taxon>Botryosphaeriales</taxon>
        <taxon>Phyllostictaceae</taxon>
        <taxon>Phyllosticta</taxon>
    </lineage>
</organism>
<feature type="region of interest" description="Disordered" evidence="1">
    <location>
        <begin position="144"/>
        <end position="239"/>
    </location>
</feature>
<feature type="compositionally biased region" description="Low complexity" evidence="1">
    <location>
        <begin position="8"/>
        <end position="23"/>
    </location>
</feature>
<dbReference type="GeneID" id="92036207"/>
<name>A0ABR1LDL3_9PEZI</name>
<proteinExistence type="predicted"/>
<dbReference type="Proteomes" id="UP001360953">
    <property type="component" value="Unassembled WGS sequence"/>
</dbReference>